<feature type="transmembrane region" description="Helical" evidence="1">
    <location>
        <begin position="22"/>
        <end position="42"/>
    </location>
</feature>
<dbReference type="Proteomes" id="UP001500603">
    <property type="component" value="Unassembled WGS sequence"/>
</dbReference>
<proteinExistence type="predicted"/>
<gene>
    <name evidence="2" type="ORF">GCM10023318_48240</name>
</gene>
<comment type="caution">
    <text evidence="2">The sequence shown here is derived from an EMBL/GenBank/DDBJ whole genome shotgun (WGS) entry which is preliminary data.</text>
</comment>
<evidence type="ECO:0008006" key="4">
    <source>
        <dbReference type="Google" id="ProtNLM"/>
    </source>
</evidence>
<dbReference type="EMBL" id="BAABJM010000005">
    <property type="protein sequence ID" value="GAA5063460.1"/>
    <property type="molecule type" value="Genomic_DNA"/>
</dbReference>
<sequence>MLSAGVTAVAHAAGGGSVPSEAAALLLLTVCSAMGFAVTAIPGRRFARTWLMVALATAQGLGHLMLSAADCHQHGVPTDGRMLGAHVLAVIVGACLIHRAERGVRWAVSTLRRVLPRLATLVVDRAKSVSAVAVLRVAPRPRLVDLSGWGRRGPPVFA</sequence>
<reference evidence="3" key="1">
    <citation type="journal article" date="2019" name="Int. J. Syst. Evol. Microbiol.">
        <title>The Global Catalogue of Microorganisms (GCM) 10K type strain sequencing project: providing services to taxonomists for standard genome sequencing and annotation.</title>
        <authorList>
            <consortium name="The Broad Institute Genomics Platform"/>
            <consortium name="The Broad Institute Genome Sequencing Center for Infectious Disease"/>
            <person name="Wu L."/>
            <person name="Ma J."/>
        </authorList>
    </citation>
    <scope>NUCLEOTIDE SEQUENCE [LARGE SCALE GENOMIC DNA]</scope>
    <source>
        <strain evidence="3">JCM 18298</strain>
    </source>
</reference>
<evidence type="ECO:0000256" key="1">
    <source>
        <dbReference type="SAM" id="Phobius"/>
    </source>
</evidence>
<keyword evidence="1" id="KW-0812">Transmembrane</keyword>
<keyword evidence="1" id="KW-1133">Transmembrane helix</keyword>
<evidence type="ECO:0000313" key="3">
    <source>
        <dbReference type="Proteomes" id="UP001500603"/>
    </source>
</evidence>
<keyword evidence="1" id="KW-0472">Membrane</keyword>
<evidence type="ECO:0000313" key="2">
    <source>
        <dbReference type="EMBL" id="GAA5063460.1"/>
    </source>
</evidence>
<protein>
    <recommendedName>
        <fullName evidence="4">MFS transporter</fullName>
    </recommendedName>
</protein>
<accession>A0ABP9KPY0</accession>
<name>A0ABP9KPY0_9NOCA</name>
<organism evidence="2 3">
    <name type="scientific">Nocardia callitridis</name>
    <dbReference type="NCBI Taxonomy" id="648753"/>
    <lineage>
        <taxon>Bacteria</taxon>
        <taxon>Bacillati</taxon>
        <taxon>Actinomycetota</taxon>
        <taxon>Actinomycetes</taxon>
        <taxon>Mycobacteriales</taxon>
        <taxon>Nocardiaceae</taxon>
        <taxon>Nocardia</taxon>
    </lineage>
</organism>
<keyword evidence="3" id="KW-1185">Reference proteome</keyword>